<evidence type="ECO:0000313" key="4">
    <source>
        <dbReference type="Proteomes" id="UP000499080"/>
    </source>
</evidence>
<dbReference type="InterPro" id="IPR008974">
    <property type="entry name" value="TRAF-like"/>
</dbReference>
<dbReference type="CDD" id="cd18186">
    <property type="entry name" value="BTB_POZ_ZBTB_KLHL-like"/>
    <property type="match status" value="1"/>
</dbReference>
<gene>
    <name evidence="3" type="primary">spop_142</name>
    <name evidence="3" type="ORF">AVEN_3573_1</name>
</gene>
<dbReference type="Proteomes" id="UP000499080">
    <property type="component" value="Unassembled WGS sequence"/>
</dbReference>
<name>A0A4Y2PHU2_ARAVE</name>
<evidence type="ECO:0000313" key="3">
    <source>
        <dbReference type="EMBL" id="GBN50503.1"/>
    </source>
</evidence>
<dbReference type="Gene3D" id="1.25.40.420">
    <property type="match status" value="1"/>
</dbReference>
<dbReference type="OrthoDB" id="6359816at2759"/>
<comment type="caution">
    <text evidence="3">The sequence shown here is derived from an EMBL/GenBank/DDBJ whole genome shotgun (WGS) entry which is preliminary data.</text>
</comment>
<reference evidence="3 4" key="1">
    <citation type="journal article" date="2019" name="Sci. Rep.">
        <title>Orb-weaving spider Araneus ventricosus genome elucidates the spidroin gene catalogue.</title>
        <authorList>
            <person name="Kono N."/>
            <person name="Nakamura H."/>
            <person name="Ohtoshi R."/>
            <person name="Moran D.A.P."/>
            <person name="Shinohara A."/>
            <person name="Yoshida Y."/>
            <person name="Fujiwara M."/>
            <person name="Mori M."/>
            <person name="Tomita M."/>
            <person name="Arakawa K."/>
        </authorList>
    </citation>
    <scope>NUCLEOTIDE SEQUENCE [LARGE SCALE GENOMIC DNA]</scope>
</reference>
<dbReference type="GO" id="GO:0030163">
    <property type="term" value="P:protein catabolic process"/>
    <property type="evidence" value="ECO:0007669"/>
    <property type="project" value="UniProtKB-ARBA"/>
</dbReference>
<feature type="domain" description="MATH" evidence="2">
    <location>
        <begin position="7"/>
        <end position="136"/>
    </location>
</feature>
<dbReference type="Pfam" id="PF00651">
    <property type="entry name" value="BTB"/>
    <property type="match status" value="1"/>
</dbReference>
<dbReference type="Gene3D" id="3.30.710.10">
    <property type="entry name" value="Potassium Channel Kv1.1, Chain A"/>
    <property type="match status" value="1"/>
</dbReference>
<dbReference type="PANTHER" id="PTHR24413">
    <property type="entry name" value="SPECKLE-TYPE POZ PROTEIN"/>
    <property type="match status" value="1"/>
</dbReference>
<evidence type="ECO:0000259" key="1">
    <source>
        <dbReference type="PROSITE" id="PS50097"/>
    </source>
</evidence>
<dbReference type="PROSITE" id="PS50097">
    <property type="entry name" value="BTB"/>
    <property type="match status" value="1"/>
</dbReference>
<keyword evidence="4" id="KW-1185">Reference proteome</keyword>
<dbReference type="InterPro" id="IPR002083">
    <property type="entry name" value="MATH/TRAF_dom"/>
</dbReference>
<dbReference type="CDD" id="cd00121">
    <property type="entry name" value="MATH"/>
    <property type="match status" value="1"/>
</dbReference>
<feature type="domain" description="BTB" evidence="1">
    <location>
        <begin position="362"/>
        <end position="426"/>
    </location>
</feature>
<dbReference type="InterPro" id="IPR000210">
    <property type="entry name" value="BTB/POZ_dom"/>
</dbReference>
<dbReference type="SUPFAM" id="SSF54695">
    <property type="entry name" value="POZ domain"/>
    <property type="match status" value="1"/>
</dbReference>
<dbReference type="EMBL" id="BGPR01011279">
    <property type="protein sequence ID" value="GBN50503.1"/>
    <property type="molecule type" value="Genomic_DNA"/>
</dbReference>
<dbReference type="Gene3D" id="2.60.210.10">
    <property type="entry name" value="Apoptosis, Tumor Necrosis Factor Receptor Associated Protein 2, Chain A"/>
    <property type="match status" value="1"/>
</dbReference>
<proteinExistence type="predicted"/>
<accession>A0A4Y2PHU2</accession>
<dbReference type="AlphaFoldDB" id="A0A4Y2PHU2"/>
<evidence type="ECO:0000259" key="2">
    <source>
        <dbReference type="PROSITE" id="PS50144"/>
    </source>
</evidence>
<organism evidence="3 4">
    <name type="scientific">Araneus ventricosus</name>
    <name type="common">Orbweaver spider</name>
    <name type="synonym">Epeira ventricosa</name>
    <dbReference type="NCBI Taxonomy" id="182803"/>
    <lineage>
        <taxon>Eukaryota</taxon>
        <taxon>Metazoa</taxon>
        <taxon>Ecdysozoa</taxon>
        <taxon>Arthropoda</taxon>
        <taxon>Chelicerata</taxon>
        <taxon>Arachnida</taxon>
        <taxon>Araneae</taxon>
        <taxon>Araneomorphae</taxon>
        <taxon>Entelegynae</taxon>
        <taxon>Araneoidea</taxon>
        <taxon>Araneidae</taxon>
        <taxon>Araneus</taxon>
    </lineage>
</organism>
<sequence>MSENRNFFTFIWKIKNFNFCSSRVLIDSPLFFGHVLGGTKWRLYLFPNYSYFKGRVACYIQREVNDSGPEQFELDYELSFLAGDGSILHSEVFLERLYTNGYMDWKKALHVNKDEVFLHKKDLFMPDDALTIRCRMWNIQNSISLSERVFAETLVETQCKSFVGTIEKFSCFEQTGKYPLCIISSTKNFLSSMNLCVAADDKLAIEIELANHTSISSYKYKIFIRDIFRNKMKYGQGEFHENNQHTIPLTLSKKHLMENKRFYFPSDVLTIECKIIFPTDKVIKKIDEQEYVFDYQDTQEMISHAKKTNFSLKEQHIFDCHDKEGVTFNRRSTDVSSEEHHDRNLTTLKDDLNSLLKDSVLCDTKLKTATETFPAHIAVLSARSPVFQTMFITDMKEKTNKCVNIDDLDADTVRRMLLFMYTDTLDDLVYESAKNLYFAADKYNIVSLKHKCSNFLKQELLESNCCDVLLLADKHQDKDLKIVAQDYIAENDEAVLFSDEWKNLEKNHPQLTLEVFRAVYMKNRRSKEHALS</sequence>
<protein>
    <submittedName>
        <fullName evidence="3">Speckle-type POZ protein</fullName>
    </submittedName>
</protein>
<dbReference type="SUPFAM" id="SSF49599">
    <property type="entry name" value="TRAF domain-like"/>
    <property type="match status" value="1"/>
</dbReference>
<dbReference type="PROSITE" id="PS50144">
    <property type="entry name" value="MATH"/>
    <property type="match status" value="1"/>
</dbReference>
<dbReference type="InterPro" id="IPR011333">
    <property type="entry name" value="SKP1/BTB/POZ_sf"/>
</dbReference>
<dbReference type="SMART" id="SM00225">
    <property type="entry name" value="BTB"/>
    <property type="match status" value="1"/>
</dbReference>